<dbReference type="AlphaFoldDB" id="A0A6P5GC21"/>
<accession>A0A6P5GC21</accession>
<name>A0A6P5GC21_ANACO</name>
<dbReference type="OrthoDB" id="1932806at2759"/>
<feature type="compositionally biased region" description="Gly residues" evidence="1">
    <location>
        <begin position="228"/>
        <end position="240"/>
    </location>
</feature>
<evidence type="ECO:0000313" key="2">
    <source>
        <dbReference type="Proteomes" id="UP000515123"/>
    </source>
</evidence>
<feature type="compositionally biased region" description="Low complexity" evidence="1">
    <location>
        <begin position="93"/>
        <end position="129"/>
    </location>
</feature>
<organism evidence="2 3">
    <name type="scientific">Ananas comosus</name>
    <name type="common">Pineapple</name>
    <name type="synonym">Ananas ananas</name>
    <dbReference type="NCBI Taxonomy" id="4615"/>
    <lineage>
        <taxon>Eukaryota</taxon>
        <taxon>Viridiplantae</taxon>
        <taxon>Streptophyta</taxon>
        <taxon>Embryophyta</taxon>
        <taxon>Tracheophyta</taxon>
        <taxon>Spermatophyta</taxon>
        <taxon>Magnoliopsida</taxon>
        <taxon>Liliopsida</taxon>
        <taxon>Poales</taxon>
        <taxon>Bromeliaceae</taxon>
        <taxon>Bromelioideae</taxon>
        <taxon>Ananas</taxon>
    </lineage>
</organism>
<keyword evidence="2" id="KW-1185">Reference proteome</keyword>
<proteinExistence type="predicted"/>
<dbReference type="GeneID" id="109720613"/>
<feature type="compositionally biased region" description="Basic residues" evidence="1">
    <location>
        <begin position="241"/>
        <end position="260"/>
    </location>
</feature>
<feature type="compositionally biased region" description="Basic and acidic residues" evidence="1">
    <location>
        <begin position="137"/>
        <end position="149"/>
    </location>
</feature>
<evidence type="ECO:0000313" key="3">
    <source>
        <dbReference type="RefSeq" id="XP_020103438.1"/>
    </source>
</evidence>
<dbReference type="Proteomes" id="UP000515123">
    <property type="component" value="Linkage group 14"/>
</dbReference>
<sequence length="462" mass="49148">MRGLGRLAATPSAAGKQTLISSSALSYSTFSPLGGGGGGGGGGGAGGRGRGRGALPPPPSSATGARVPGKPDPDAEDGDPFAPPPGLGHGRGHPVLPSSPVLPSFSSWMSSLNPSASSAAAGRGRGAAAPPSPPPDPEPKRPIFFKRDADPEEESSSSSTAKPLPASISPLLPGAGRGKPTRPAEPAPRAAEENRHLRRRSVEPSASPSPPKMGREEAVRKAVEVLSRGGGGGGGGPGRGGRGRGRAMTRGRGARGRGRFGGRGERGDSVDSALYLGDGADGERLQKRLGEEKMKILNEAFEEVSWRALPSPMEDAYLDALHTNNMIEYEPEYLVEFENPDIDEKPPMSLRDALEKAKPFLMAYEGIQSQEEWEEAVKETMEKVPHMKELMDMYCGPDRVTAKQQQEELRRVANTLPENIPSSVKRFTDRALLSLQSNPGWGWDKKCQFMDKLVWEVSQHYK</sequence>
<reference evidence="2" key="1">
    <citation type="journal article" date="2015" name="Nat. Genet.">
        <title>The pineapple genome and the evolution of CAM photosynthesis.</title>
        <authorList>
            <person name="Ming R."/>
            <person name="VanBuren R."/>
            <person name="Wai C.M."/>
            <person name="Tang H."/>
            <person name="Schatz M.C."/>
            <person name="Bowers J.E."/>
            <person name="Lyons E."/>
            <person name="Wang M.L."/>
            <person name="Chen J."/>
            <person name="Biggers E."/>
            <person name="Zhang J."/>
            <person name="Huang L."/>
            <person name="Zhang L."/>
            <person name="Miao W."/>
            <person name="Zhang J."/>
            <person name="Ye Z."/>
            <person name="Miao C."/>
            <person name="Lin Z."/>
            <person name="Wang H."/>
            <person name="Zhou H."/>
            <person name="Yim W.C."/>
            <person name="Priest H.D."/>
            <person name="Zheng C."/>
            <person name="Woodhouse M."/>
            <person name="Edger P.P."/>
            <person name="Guyot R."/>
            <person name="Guo H.B."/>
            <person name="Guo H."/>
            <person name="Zheng G."/>
            <person name="Singh R."/>
            <person name="Sharma A."/>
            <person name="Min X."/>
            <person name="Zheng Y."/>
            <person name="Lee H."/>
            <person name="Gurtowski J."/>
            <person name="Sedlazeck F.J."/>
            <person name="Harkess A."/>
            <person name="McKain M.R."/>
            <person name="Liao Z."/>
            <person name="Fang J."/>
            <person name="Liu J."/>
            <person name="Zhang X."/>
            <person name="Zhang Q."/>
            <person name="Hu W."/>
            <person name="Qin Y."/>
            <person name="Wang K."/>
            <person name="Chen L.Y."/>
            <person name="Shirley N."/>
            <person name="Lin Y.R."/>
            <person name="Liu L.Y."/>
            <person name="Hernandez A.G."/>
            <person name="Wright C.L."/>
            <person name="Bulone V."/>
            <person name="Tuskan G.A."/>
            <person name="Heath K."/>
            <person name="Zee F."/>
            <person name="Moore P.H."/>
            <person name="Sunkar R."/>
            <person name="Leebens-Mack J.H."/>
            <person name="Mockler T."/>
            <person name="Bennetzen J.L."/>
            <person name="Freeling M."/>
            <person name="Sankoff D."/>
            <person name="Paterson A.H."/>
            <person name="Zhu X."/>
            <person name="Yang X."/>
            <person name="Smith J.A."/>
            <person name="Cushman J.C."/>
            <person name="Paull R.E."/>
            <person name="Yu Q."/>
        </authorList>
    </citation>
    <scope>NUCLEOTIDE SEQUENCE [LARGE SCALE GENOMIC DNA]</scope>
    <source>
        <strain evidence="2">cv. F153</strain>
    </source>
</reference>
<gene>
    <name evidence="3" type="primary">LOC109720613</name>
</gene>
<feature type="compositionally biased region" description="Basic and acidic residues" evidence="1">
    <location>
        <begin position="213"/>
        <end position="223"/>
    </location>
</feature>
<feature type="region of interest" description="Disordered" evidence="1">
    <location>
        <begin position="27"/>
        <end position="266"/>
    </location>
</feature>
<protein>
    <submittedName>
        <fullName evidence="3">POU domain, class 3, transcription factor 3</fullName>
    </submittedName>
</protein>
<dbReference type="PANTHER" id="PTHR47911:SF1">
    <property type="entry name" value="OS06G0664400 PROTEIN"/>
    <property type="match status" value="1"/>
</dbReference>
<dbReference type="RefSeq" id="XP_020103438.1">
    <property type="nucleotide sequence ID" value="XM_020247849.1"/>
</dbReference>
<evidence type="ECO:0000256" key="1">
    <source>
        <dbReference type="SAM" id="MobiDB-lite"/>
    </source>
</evidence>
<reference evidence="3" key="2">
    <citation type="submission" date="2025-08" db="UniProtKB">
        <authorList>
            <consortium name="RefSeq"/>
        </authorList>
    </citation>
    <scope>IDENTIFICATION</scope>
</reference>
<dbReference type="PANTHER" id="PTHR47911">
    <property type="entry name" value="HYDROXYPROLINE-RICH GLYCOPROTEIN-LIKE"/>
    <property type="match status" value="1"/>
</dbReference>
<feature type="compositionally biased region" description="Gly residues" evidence="1">
    <location>
        <begin position="33"/>
        <end position="48"/>
    </location>
</feature>